<evidence type="ECO:0000313" key="2">
    <source>
        <dbReference type="Proteomes" id="UP000075243"/>
    </source>
</evidence>
<dbReference type="Gramene" id="C.cajan_38194.t">
    <property type="protein sequence ID" value="C.cajan_38194.t.cds1"/>
    <property type="gene ID" value="C.cajan_38194"/>
</dbReference>
<gene>
    <name evidence="1" type="ORF">KK1_041422</name>
</gene>
<reference evidence="1" key="1">
    <citation type="journal article" date="2012" name="Nat. Biotechnol.">
        <title>Draft genome sequence of pigeonpea (Cajanus cajan), an orphan legume crop of resource-poor farmers.</title>
        <authorList>
            <person name="Varshney R.K."/>
            <person name="Chen W."/>
            <person name="Li Y."/>
            <person name="Bharti A.K."/>
            <person name="Saxena R.K."/>
            <person name="Schlueter J.A."/>
            <person name="Donoghue M.T."/>
            <person name="Azam S."/>
            <person name="Fan G."/>
            <person name="Whaley A.M."/>
            <person name="Farmer A.D."/>
            <person name="Sheridan J."/>
            <person name="Iwata A."/>
            <person name="Tuteja R."/>
            <person name="Penmetsa R.V."/>
            <person name="Wu W."/>
            <person name="Upadhyaya H.D."/>
            <person name="Yang S.P."/>
            <person name="Shah T."/>
            <person name="Saxena K.B."/>
            <person name="Michael T."/>
            <person name="McCombie W.R."/>
            <person name="Yang B."/>
            <person name="Zhang G."/>
            <person name="Yang H."/>
            <person name="Wang J."/>
            <person name="Spillane C."/>
            <person name="Cook D.R."/>
            <person name="May G.D."/>
            <person name="Xu X."/>
            <person name="Jackson S.A."/>
        </authorList>
    </citation>
    <scope>NUCLEOTIDE SEQUENCE [LARGE SCALE GENOMIC DNA]</scope>
</reference>
<dbReference type="EMBL" id="KQ484111">
    <property type="protein sequence ID" value="KYP37387.1"/>
    <property type="molecule type" value="Genomic_DNA"/>
</dbReference>
<dbReference type="Proteomes" id="UP000075243">
    <property type="component" value="Unassembled WGS sequence"/>
</dbReference>
<organism evidence="1 2">
    <name type="scientific">Cajanus cajan</name>
    <name type="common">Pigeon pea</name>
    <name type="synonym">Cajanus indicus</name>
    <dbReference type="NCBI Taxonomy" id="3821"/>
    <lineage>
        <taxon>Eukaryota</taxon>
        <taxon>Viridiplantae</taxon>
        <taxon>Streptophyta</taxon>
        <taxon>Embryophyta</taxon>
        <taxon>Tracheophyta</taxon>
        <taxon>Spermatophyta</taxon>
        <taxon>Magnoliopsida</taxon>
        <taxon>eudicotyledons</taxon>
        <taxon>Gunneridae</taxon>
        <taxon>Pentapetalae</taxon>
        <taxon>rosids</taxon>
        <taxon>fabids</taxon>
        <taxon>Fabales</taxon>
        <taxon>Fabaceae</taxon>
        <taxon>Papilionoideae</taxon>
        <taxon>50 kb inversion clade</taxon>
        <taxon>NPAAA clade</taxon>
        <taxon>indigoferoid/millettioid clade</taxon>
        <taxon>Phaseoleae</taxon>
        <taxon>Cajanus</taxon>
    </lineage>
</organism>
<evidence type="ECO:0000313" key="1">
    <source>
        <dbReference type="EMBL" id="KYP37387.1"/>
    </source>
</evidence>
<sequence>MCVMCSEHPDTLLHLIFNCPIADQLWKYYLSWTSISIVLPQTVRQHYCQYPQLCFRRREMKGWDIVRSVIVWCIWNGRNNKIFRRRANALEELKANLHLTLWLWLKLNDLMDFTFDQWIARPSQCLQNGWRSPMCD</sequence>
<dbReference type="AlphaFoldDB" id="A0A151R481"/>
<name>A0A151R481_CAJCA</name>
<protein>
    <recommendedName>
        <fullName evidence="3">Reverse transcriptase zinc-binding domain-containing protein</fullName>
    </recommendedName>
</protein>
<proteinExistence type="predicted"/>
<dbReference type="OMA" id="NCPIADQ"/>
<accession>A0A151R481</accession>
<keyword evidence="2" id="KW-1185">Reference proteome</keyword>
<evidence type="ECO:0008006" key="3">
    <source>
        <dbReference type="Google" id="ProtNLM"/>
    </source>
</evidence>